<dbReference type="PANTHER" id="PTHR14969:SF13">
    <property type="entry name" value="AT30094P"/>
    <property type="match status" value="1"/>
</dbReference>
<gene>
    <name evidence="2" type="ORF">N2K84_19095</name>
</gene>
<accession>A0AA42CB70</accession>
<dbReference type="Gene3D" id="1.20.144.10">
    <property type="entry name" value="Phosphatidic acid phosphatase type 2/haloperoxidase"/>
    <property type="match status" value="1"/>
</dbReference>
<comment type="caution">
    <text evidence="2">The sequence shown here is derived from an EMBL/GenBank/DDBJ whole genome shotgun (WGS) entry which is preliminary data.</text>
</comment>
<feature type="domain" description="Phosphatidic acid phosphatase type 2/haloperoxidase" evidence="1">
    <location>
        <begin position="103"/>
        <end position="204"/>
    </location>
</feature>
<dbReference type="CDD" id="cd03394">
    <property type="entry name" value="PAP2_like_5"/>
    <property type="match status" value="1"/>
</dbReference>
<protein>
    <submittedName>
        <fullName evidence="2">Phosphatase PAP2 family protein</fullName>
    </submittedName>
</protein>
<name>A0AA42CB70_9BACT</name>
<dbReference type="RefSeq" id="WP_282593439.1">
    <property type="nucleotide sequence ID" value="NZ_JAPAAF010000056.1"/>
</dbReference>
<dbReference type="EMBL" id="JAPAAF010000056">
    <property type="protein sequence ID" value="MCW0484847.1"/>
    <property type="molecule type" value="Genomic_DNA"/>
</dbReference>
<organism evidence="2 3">
    <name type="scientific">Gaoshiqia sediminis</name>
    <dbReference type="NCBI Taxonomy" id="2986998"/>
    <lineage>
        <taxon>Bacteria</taxon>
        <taxon>Pseudomonadati</taxon>
        <taxon>Bacteroidota</taxon>
        <taxon>Bacteroidia</taxon>
        <taxon>Marinilabiliales</taxon>
        <taxon>Prolixibacteraceae</taxon>
        <taxon>Gaoshiqia</taxon>
    </lineage>
</organism>
<evidence type="ECO:0000313" key="2">
    <source>
        <dbReference type="EMBL" id="MCW0484847.1"/>
    </source>
</evidence>
<dbReference type="SMART" id="SM00014">
    <property type="entry name" value="acidPPc"/>
    <property type="match status" value="1"/>
</dbReference>
<dbReference type="SUPFAM" id="SSF48317">
    <property type="entry name" value="Acid phosphatase/Vanadium-dependent haloperoxidase"/>
    <property type="match status" value="1"/>
</dbReference>
<evidence type="ECO:0000259" key="1">
    <source>
        <dbReference type="SMART" id="SM00014"/>
    </source>
</evidence>
<dbReference type="PANTHER" id="PTHR14969">
    <property type="entry name" value="SPHINGOSINE-1-PHOSPHATE PHOSPHOHYDROLASE"/>
    <property type="match status" value="1"/>
</dbReference>
<proteinExistence type="predicted"/>
<dbReference type="AlphaFoldDB" id="A0AA42CB70"/>
<dbReference type="InterPro" id="IPR000326">
    <property type="entry name" value="PAP2/HPO"/>
</dbReference>
<sequence length="238" mass="26418">MERTGFFIFILLFNPGLLMASKKDTTVNIHNPKSTFLKQQILPVSIITVGALLNIGDIKYTIQEKIPNTNTSIDDILEYTPMAQMYLYDAFGFKPKNTVWDQTKYLALAQLISAPTVQLLKGITKVPRPEGSDNFSFPSGHTANAFTGATVLYHEFKDTEPLLAWSGYLVATATGAFRLTNNAHWLPDVLVGAGIGILSANIVYYFEPLKSWQPFKKNKDLAFTPLISPGTVGVHVRF</sequence>
<reference evidence="2" key="1">
    <citation type="submission" date="2022-10" db="EMBL/GenBank/DDBJ databases">
        <title>Gaoshiqiia sediminis gen. nov., sp. nov., isolated from coastal sediment.</title>
        <authorList>
            <person name="Yu W.X."/>
            <person name="Mu D.S."/>
            <person name="Du J.Z."/>
            <person name="Liang Y.Q."/>
        </authorList>
    </citation>
    <scope>NUCLEOTIDE SEQUENCE</scope>
    <source>
        <strain evidence="2">A06</strain>
    </source>
</reference>
<dbReference type="Pfam" id="PF01569">
    <property type="entry name" value="PAP2"/>
    <property type="match status" value="1"/>
</dbReference>
<dbReference type="Proteomes" id="UP001163821">
    <property type="component" value="Unassembled WGS sequence"/>
</dbReference>
<dbReference type="InterPro" id="IPR036938">
    <property type="entry name" value="PAP2/HPO_sf"/>
</dbReference>
<keyword evidence="3" id="KW-1185">Reference proteome</keyword>
<evidence type="ECO:0000313" key="3">
    <source>
        <dbReference type="Proteomes" id="UP001163821"/>
    </source>
</evidence>